<dbReference type="SUPFAM" id="SSF53850">
    <property type="entry name" value="Periplasmic binding protein-like II"/>
    <property type="match status" value="1"/>
</dbReference>
<evidence type="ECO:0000256" key="1">
    <source>
        <dbReference type="ARBA" id="ARBA00006987"/>
    </source>
</evidence>
<evidence type="ECO:0000313" key="3">
    <source>
        <dbReference type="Proteomes" id="UP001254257"/>
    </source>
</evidence>
<dbReference type="Proteomes" id="UP001254257">
    <property type="component" value="Unassembled WGS sequence"/>
</dbReference>
<dbReference type="Gene3D" id="3.40.190.10">
    <property type="entry name" value="Periplasmic binding protein-like II"/>
    <property type="match status" value="1"/>
</dbReference>
<name>A0ABU3SAR5_9HYPH</name>
<keyword evidence="3" id="KW-1185">Reference proteome</keyword>
<dbReference type="PANTHER" id="PTHR42928">
    <property type="entry name" value="TRICARBOXYLATE-BINDING PROTEIN"/>
    <property type="match status" value="1"/>
</dbReference>
<comment type="similarity">
    <text evidence="1">Belongs to the UPF0065 (bug) family.</text>
</comment>
<dbReference type="Pfam" id="PF03401">
    <property type="entry name" value="TctC"/>
    <property type="match status" value="1"/>
</dbReference>
<dbReference type="PIRSF" id="PIRSF017082">
    <property type="entry name" value="YflP"/>
    <property type="match status" value="1"/>
</dbReference>
<dbReference type="CDD" id="cd07012">
    <property type="entry name" value="PBP2_Bug_TTT"/>
    <property type="match status" value="1"/>
</dbReference>
<dbReference type="Gene3D" id="3.40.190.150">
    <property type="entry name" value="Bordetella uptake gene, domain 1"/>
    <property type="match status" value="1"/>
</dbReference>
<dbReference type="InterPro" id="IPR042100">
    <property type="entry name" value="Bug_dom1"/>
</dbReference>
<protein>
    <submittedName>
        <fullName evidence="2">Tripartite tricarboxylate transporter substrate binding protein</fullName>
    </submittedName>
</protein>
<dbReference type="EMBL" id="JAWDID010000030">
    <property type="protein sequence ID" value="MDU0341889.1"/>
    <property type="molecule type" value="Genomic_DNA"/>
</dbReference>
<dbReference type="PANTHER" id="PTHR42928:SF5">
    <property type="entry name" value="BLR1237 PROTEIN"/>
    <property type="match status" value="1"/>
</dbReference>
<evidence type="ECO:0000313" key="2">
    <source>
        <dbReference type="EMBL" id="MDU0341889.1"/>
    </source>
</evidence>
<gene>
    <name evidence="2" type="ORF">RKE40_18475</name>
</gene>
<dbReference type="InterPro" id="IPR005064">
    <property type="entry name" value="BUG"/>
</dbReference>
<reference evidence="2 3" key="1">
    <citation type="submission" date="2023-09" db="EMBL/GenBank/DDBJ databases">
        <title>Whole genome shotgun sequencing (WGS) of Bosea sp. ZW T0_25, isolated from stored onions (Allium cepa).</title>
        <authorList>
            <person name="Stoll D.A."/>
            <person name="Huch M."/>
        </authorList>
    </citation>
    <scope>NUCLEOTIDE SEQUENCE [LARGE SCALE GENOMIC DNA]</scope>
    <source>
        <strain evidence="2 3">ZW T0_25</strain>
    </source>
</reference>
<accession>A0ABU3SAR5</accession>
<comment type="caution">
    <text evidence="2">The sequence shown here is derived from an EMBL/GenBank/DDBJ whole genome shotgun (WGS) entry which is preliminary data.</text>
</comment>
<dbReference type="RefSeq" id="WP_316019694.1">
    <property type="nucleotide sequence ID" value="NZ_JAWDID010000030.1"/>
</dbReference>
<organism evidence="2 3">
    <name type="scientific">Bosea rubneri</name>
    <dbReference type="NCBI Taxonomy" id="3075434"/>
    <lineage>
        <taxon>Bacteria</taxon>
        <taxon>Pseudomonadati</taxon>
        <taxon>Pseudomonadota</taxon>
        <taxon>Alphaproteobacteria</taxon>
        <taxon>Hyphomicrobiales</taxon>
        <taxon>Boseaceae</taxon>
        <taxon>Bosea</taxon>
    </lineage>
</organism>
<proteinExistence type="inferred from homology"/>
<sequence length="325" mass="33886">MRRRTFLTGAAGLAGIGWSGTSRAQAQAWPSKPIRLVVGFAAGGASDIVGRLISPGLGERLGQTVYVENRAGAGGNLAAASVAQAEPDGYTLMLATPGPETINPTVYDKLPFDPRKDFAPIALLCSILDVLAVPADRPWKTVKELIDDARARPGAITFSSSGIGSPSHVALLLLQSLTGINVVHVPYRGGGPMMGDFLAGRIDATIGTGPVLMPLDEGGQLRILGVATAERSPLAPHIPTISESVPGYAMANWLGLAAPARTPPVLIEKIHQAALATLADPAVRAKLTQQSAVPTPLGPQDYAAHVKAEYERWTPLLKAAKAKVE</sequence>